<dbReference type="Gene3D" id="3.90.245.10">
    <property type="entry name" value="Ribonucleoside hydrolase-like"/>
    <property type="match status" value="1"/>
</dbReference>
<evidence type="ECO:0000313" key="4">
    <source>
        <dbReference type="EMBL" id="MFC5745231.1"/>
    </source>
</evidence>
<accession>A0ABW0ZPS2</accession>
<dbReference type="PANTHER" id="PTHR12304">
    <property type="entry name" value="INOSINE-URIDINE PREFERRING NUCLEOSIDE HYDROLASE"/>
    <property type="match status" value="1"/>
</dbReference>
<reference evidence="5" key="1">
    <citation type="journal article" date="2019" name="Int. J. Syst. Evol. Microbiol.">
        <title>The Global Catalogue of Microorganisms (GCM) 10K type strain sequencing project: providing services to taxonomists for standard genome sequencing and annotation.</title>
        <authorList>
            <consortium name="The Broad Institute Genomics Platform"/>
            <consortium name="The Broad Institute Genome Sequencing Center for Infectious Disease"/>
            <person name="Wu L."/>
            <person name="Ma J."/>
        </authorList>
    </citation>
    <scope>NUCLEOTIDE SEQUENCE [LARGE SCALE GENOMIC DNA]</scope>
    <source>
        <strain evidence="5">KCTC 42087</strain>
    </source>
</reference>
<protein>
    <submittedName>
        <fullName evidence="4">Nucleoside hydrolase</fullName>
    </submittedName>
</protein>
<keyword evidence="2" id="KW-0326">Glycosidase</keyword>
<sequence>MADLRAVPVILDCDPGHDDMFAILLAAAHPRVELLAVTTVAGNGPLEAVTENARRICTLAGLDGVTVAAGADRALRGGQRTAPDIHGESALDGADLPEPAVPLAEDGAVAVMARLLEKADRPVTIAATGPLTNVATLLDRRPDLTQRIERIVFMGGAAGRGNTRPLAEFNVYVDPEAADRVLRCGLPLLMCGLDVTHQALATPEVFERLRAIGGTLPATCEGLLRFFARAYDEVYGMPDPPVHDPVAIAAIIEPGVVTTVEAPVAVELDGTHTRGATVVDLHRVTGAAPNARVAMHLDAERFWDLMLDAIRTLSR</sequence>
<evidence type="ECO:0000256" key="1">
    <source>
        <dbReference type="ARBA" id="ARBA00022801"/>
    </source>
</evidence>
<comment type="caution">
    <text evidence="4">The sequence shown here is derived from an EMBL/GenBank/DDBJ whole genome shotgun (WGS) entry which is preliminary data.</text>
</comment>
<dbReference type="InterPro" id="IPR023186">
    <property type="entry name" value="IUNH"/>
</dbReference>
<dbReference type="CDD" id="cd02651">
    <property type="entry name" value="nuc_hydro_IU_UC_XIUA"/>
    <property type="match status" value="1"/>
</dbReference>
<organism evidence="4 5">
    <name type="scientific">Actinomadura rugatobispora</name>
    <dbReference type="NCBI Taxonomy" id="1994"/>
    <lineage>
        <taxon>Bacteria</taxon>
        <taxon>Bacillati</taxon>
        <taxon>Actinomycetota</taxon>
        <taxon>Actinomycetes</taxon>
        <taxon>Streptosporangiales</taxon>
        <taxon>Thermomonosporaceae</taxon>
        <taxon>Actinomadura</taxon>
    </lineage>
</organism>
<name>A0ABW0ZPS2_9ACTN</name>
<dbReference type="InterPro" id="IPR001910">
    <property type="entry name" value="Inosine/uridine_hydrolase_dom"/>
</dbReference>
<dbReference type="InterPro" id="IPR036452">
    <property type="entry name" value="Ribo_hydro-like"/>
</dbReference>
<keyword evidence="1 4" id="KW-0378">Hydrolase</keyword>
<evidence type="ECO:0000313" key="5">
    <source>
        <dbReference type="Proteomes" id="UP001596074"/>
    </source>
</evidence>
<keyword evidence="5" id="KW-1185">Reference proteome</keyword>
<evidence type="ECO:0000256" key="2">
    <source>
        <dbReference type="ARBA" id="ARBA00023295"/>
    </source>
</evidence>
<dbReference type="Pfam" id="PF01156">
    <property type="entry name" value="IU_nuc_hydro"/>
    <property type="match status" value="1"/>
</dbReference>
<evidence type="ECO:0000259" key="3">
    <source>
        <dbReference type="Pfam" id="PF01156"/>
    </source>
</evidence>
<dbReference type="RefSeq" id="WP_378280853.1">
    <property type="nucleotide sequence ID" value="NZ_JBHSON010000006.1"/>
</dbReference>
<dbReference type="SUPFAM" id="SSF53590">
    <property type="entry name" value="Nucleoside hydrolase"/>
    <property type="match status" value="1"/>
</dbReference>
<dbReference type="PANTHER" id="PTHR12304:SF4">
    <property type="entry name" value="URIDINE NUCLEOSIDASE"/>
    <property type="match status" value="1"/>
</dbReference>
<gene>
    <name evidence="4" type="ORF">ACFPZN_06370</name>
</gene>
<proteinExistence type="predicted"/>
<feature type="domain" description="Inosine/uridine-preferring nucleoside hydrolase" evidence="3">
    <location>
        <begin position="9"/>
        <end position="304"/>
    </location>
</feature>
<dbReference type="GO" id="GO:0016787">
    <property type="term" value="F:hydrolase activity"/>
    <property type="evidence" value="ECO:0007669"/>
    <property type="project" value="UniProtKB-KW"/>
</dbReference>
<dbReference type="Proteomes" id="UP001596074">
    <property type="component" value="Unassembled WGS sequence"/>
</dbReference>
<dbReference type="EMBL" id="JBHSON010000006">
    <property type="protein sequence ID" value="MFC5745231.1"/>
    <property type="molecule type" value="Genomic_DNA"/>
</dbReference>